<reference evidence="5" key="1">
    <citation type="journal article" date="2020" name="mSystems">
        <title>Genome- and Community-Level Interaction Insights into Carbon Utilization and Element Cycling Functions of Hydrothermarchaeota in Hydrothermal Sediment.</title>
        <authorList>
            <person name="Zhou Z."/>
            <person name="Liu Y."/>
            <person name="Xu W."/>
            <person name="Pan J."/>
            <person name="Luo Z.H."/>
            <person name="Li M."/>
        </authorList>
    </citation>
    <scope>NUCLEOTIDE SEQUENCE [LARGE SCALE GENOMIC DNA]</scope>
    <source>
        <strain evidence="5">SpSt-374</strain>
    </source>
</reference>
<keyword evidence="2" id="KW-1133">Transmembrane helix</keyword>
<dbReference type="AlphaFoldDB" id="A0A7C3VJ65"/>
<dbReference type="InterPro" id="IPR027381">
    <property type="entry name" value="LytR/CpsA/Psr_C"/>
</dbReference>
<evidence type="ECO:0000256" key="1">
    <source>
        <dbReference type="ARBA" id="ARBA00006068"/>
    </source>
</evidence>
<dbReference type="Pfam" id="PF13399">
    <property type="entry name" value="LytR_C"/>
    <property type="match status" value="1"/>
</dbReference>
<feature type="transmembrane region" description="Helical" evidence="2">
    <location>
        <begin position="12"/>
        <end position="38"/>
    </location>
</feature>
<dbReference type="InterPro" id="IPR004474">
    <property type="entry name" value="LytR_CpsA_psr"/>
</dbReference>
<sequence length="456" mass="50445">MPKKPPRKQQGSLLWLFFGLTGVAMISATAGALLAMSLSAVPFMQSRLSAEDAALFSQENLADTNLQMPQLTRSVNILVLGTKVLDVDLTEERQVDLGYFSTVNSLEGLSDVMLLLRFDPTTNRIVALSIPRDTRTLVEGYGLIKINDANYYGGPALSAKAVSNLLGGVRIDRYVRINVMGVEKLVDALGGVNLYVPTDMKYQDDSQHLYINLKQGQQHLDGEKALQFLRFRNDKLGDIGRIQRQQLMMRAMVEQTLNWGTIARLPKIFSAIKEHLDTNLSLEELVALGGFATKINRSDVEMLMVPGDFSDPKQFEASYWLPNLEAIDQMMAAHFGFDHNSGGYQEVDPGSVKVAIQNSTEDWESVDALQKILGEDGYWNSYVAEPWGQPLDKTLIVAQKGDIKSAQAIRDALGVGEVLVESTGSLLSDVTIKVGKDWIDRHSQLKDSPPPTQSPW</sequence>
<accession>A0A7C3VJ65</accession>
<comment type="caution">
    <text evidence="5">The sequence shown here is derived from an EMBL/GenBank/DDBJ whole genome shotgun (WGS) entry which is preliminary data.</text>
</comment>
<dbReference type="PANTHER" id="PTHR33392:SF6">
    <property type="entry name" value="POLYISOPRENYL-TEICHOIC ACID--PEPTIDOGLYCAN TEICHOIC ACID TRANSFERASE TAGU"/>
    <property type="match status" value="1"/>
</dbReference>
<dbReference type="NCBIfam" id="TIGR00350">
    <property type="entry name" value="lytR_cpsA_psr"/>
    <property type="match status" value="1"/>
</dbReference>
<feature type="domain" description="Cell envelope-related transcriptional attenuator" evidence="3">
    <location>
        <begin position="110"/>
        <end position="256"/>
    </location>
</feature>
<dbReference type="Gene3D" id="3.40.630.190">
    <property type="entry name" value="LCP protein"/>
    <property type="match status" value="1"/>
</dbReference>
<keyword evidence="2" id="KW-0472">Membrane</keyword>
<proteinExistence type="inferred from homology"/>
<keyword evidence="2" id="KW-0812">Transmembrane</keyword>
<evidence type="ECO:0000259" key="4">
    <source>
        <dbReference type="Pfam" id="PF13399"/>
    </source>
</evidence>
<organism evidence="5">
    <name type="scientific">Planktothricoides sp. SpSt-374</name>
    <dbReference type="NCBI Taxonomy" id="2282167"/>
    <lineage>
        <taxon>Bacteria</taxon>
        <taxon>Bacillati</taxon>
        <taxon>Cyanobacteriota</taxon>
        <taxon>Cyanophyceae</taxon>
        <taxon>Oscillatoriophycideae</taxon>
        <taxon>Oscillatoriales</taxon>
        <taxon>Oscillatoriaceae</taxon>
        <taxon>Planktothricoides</taxon>
    </lineage>
</organism>
<protein>
    <submittedName>
        <fullName evidence="5">LytR family transcriptional regulator</fullName>
    </submittedName>
</protein>
<dbReference type="InterPro" id="IPR050922">
    <property type="entry name" value="LytR/CpsA/Psr_CW_biosynth"/>
</dbReference>
<name>A0A7C3VJ65_9CYAN</name>
<feature type="domain" description="LytR/CpsA/Psr regulator C-terminal" evidence="4">
    <location>
        <begin position="351"/>
        <end position="438"/>
    </location>
</feature>
<comment type="similarity">
    <text evidence="1">Belongs to the LytR/CpsA/Psr (LCP) family.</text>
</comment>
<evidence type="ECO:0000313" key="5">
    <source>
        <dbReference type="EMBL" id="HGG02399.1"/>
    </source>
</evidence>
<dbReference type="EMBL" id="DSPX01000179">
    <property type="protein sequence ID" value="HGG02399.1"/>
    <property type="molecule type" value="Genomic_DNA"/>
</dbReference>
<evidence type="ECO:0000259" key="3">
    <source>
        <dbReference type="Pfam" id="PF03816"/>
    </source>
</evidence>
<evidence type="ECO:0000256" key="2">
    <source>
        <dbReference type="SAM" id="Phobius"/>
    </source>
</evidence>
<gene>
    <name evidence="5" type="ORF">ENR15_17580</name>
</gene>
<dbReference type="PANTHER" id="PTHR33392">
    <property type="entry name" value="POLYISOPRENYL-TEICHOIC ACID--PEPTIDOGLYCAN TEICHOIC ACID TRANSFERASE TAGU"/>
    <property type="match status" value="1"/>
</dbReference>
<dbReference type="Pfam" id="PF03816">
    <property type="entry name" value="LytR_cpsA_psr"/>
    <property type="match status" value="1"/>
</dbReference>